<dbReference type="Pfam" id="PF00083">
    <property type="entry name" value="Sugar_tr"/>
    <property type="match status" value="1"/>
</dbReference>
<accession>A0ABT1L644</accession>
<keyword evidence="11" id="KW-1185">Reference proteome</keyword>
<feature type="domain" description="Major facilitator superfamily (MFS) profile" evidence="9">
    <location>
        <begin position="3"/>
        <end position="178"/>
    </location>
</feature>
<dbReference type="EMBL" id="JAKUDN010000002">
    <property type="protein sequence ID" value="MCP8352655.1"/>
    <property type="molecule type" value="Genomic_DNA"/>
</dbReference>
<feature type="transmembrane region" description="Helical" evidence="8">
    <location>
        <begin position="75"/>
        <end position="92"/>
    </location>
</feature>
<evidence type="ECO:0000259" key="9">
    <source>
        <dbReference type="PROSITE" id="PS50850"/>
    </source>
</evidence>
<evidence type="ECO:0000256" key="2">
    <source>
        <dbReference type="ARBA" id="ARBA00022448"/>
    </source>
</evidence>
<keyword evidence="4 8" id="KW-0812">Transmembrane</keyword>
<dbReference type="PANTHER" id="PTHR43528:SF1">
    <property type="entry name" value="ALPHA-KETOGLUTARATE PERMEASE"/>
    <property type="match status" value="1"/>
</dbReference>
<keyword evidence="7 8" id="KW-0472">Membrane</keyword>
<evidence type="ECO:0000256" key="1">
    <source>
        <dbReference type="ARBA" id="ARBA00004651"/>
    </source>
</evidence>
<keyword evidence="3" id="KW-1003">Cell membrane</keyword>
<dbReference type="RefSeq" id="WP_258569759.1">
    <property type="nucleotide sequence ID" value="NZ_JAKUDN010000002.1"/>
</dbReference>
<dbReference type="InterPro" id="IPR020846">
    <property type="entry name" value="MFS_dom"/>
</dbReference>
<evidence type="ECO:0000256" key="8">
    <source>
        <dbReference type="SAM" id="Phobius"/>
    </source>
</evidence>
<protein>
    <submittedName>
        <fullName evidence="10">MFS transporter</fullName>
    </submittedName>
</protein>
<dbReference type="InterPro" id="IPR036259">
    <property type="entry name" value="MFS_trans_sf"/>
</dbReference>
<reference evidence="10 11" key="1">
    <citation type="journal article" date="2022" name="Nat. Microbiol.">
        <title>The microbiome of a bacterivorous marine choanoflagellate contains a resource-demanding obligate bacterial associate.</title>
        <authorList>
            <person name="Needham D.M."/>
            <person name="Poirier C."/>
            <person name="Bachy C."/>
            <person name="George E.E."/>
            <person name="Wilken S."/>
            <person name="Yung C.C.M."/>
            <person name="Limardo A.J."/>
            <person name="Morando M."/>
            <person name="Sudek L."/>
            <person name="Malmstrom R.R."/>
            <person name="Keeling P.J."/>
            <person name="Santoro A.E."/>
            <person name="Worden A.Z."/>
        </authorList>
    </citation>
    <scope>NUCLEOTIDE SEQUENCE [LARGE SCALE GENOMIC DNA]</scope>
    <source>
        <strain evidence="10 11">Comchoano-2</strain>
    </source>
</reference>
<dbReference type="Gene3D" id="1.20.1250.20">
    <property type="entry name" value="MFS general substrate transporter like domains"/>
    <property type="match status" value="1"/>
</dbReference>
<evidence type="ECO:0000256" key="5">
    <source>
        <dbReference type="ARBA" id="ARBA00022847"/>
    </source>
</evidence>
<dbReference type="InterPro" id="IPR051084">
    <property type="entry name" value="H+-coupled_symporters"/>
</dbReference>
<dbReference type="PANTHER" id="PTHR43528">
    <property type="entry name" value="ALPHA-KETOGLUTARATE PERMEASE"/>
    <property type="match status" value="1"/>
</dbReference>
<evidence type="ECO:0000256" key="3">
    <source>
        <dbReference type="ARBA" id="ARBA00022475"/>
    </source>
</evidence>
<dbReference type="Proteomes" id="UP001320768">
    <property type="component" value="Unassembled WGS sequence"/>
</dbReference>
<proteinExistence type="predicted"/>
<keyword evidence="5" id="KW-0769">Symport</keyword>
<evidence type="ECO:0000256" key="6">
    <source>
        <dbReference type="ARBA" id="ARBA00022989"/>
    </source>
</evidence>
<comment type="subcellular location">
    <subcellularLocation>
        <location evidence="1">Cell membrane</location>
        <topology evidence="1">Multi-pass membrane protein</topology>
    </subcellularLocation>
</comment>
<dbReference type="PROSITE" id="PS00217">
    <property type="entry name" value="SUGAR_TRANSPORT_2"/>
    <property type="match status" value="1"/>
</dbReference>
<evidence type="ECO:0000256" key="7">
    <source>
        <dbReference type="ARBA" id="ARBA00023136"/>
    </source>
</evidence>
<feature type="transmembrane region" description="Helical" evidence="8">
    <location>
        <begin position="40"/>
        <end position="63"/>
    </location>
</feature>
<keyword evidence="6 8" id="KW-1133">Transmembrane helix</keyword>
<dbReference type="PROSITE" id="PS50850">
    <property type="entry name" value="MFS"/>
    <property type="match status" value="1"/>
</dbReference>
<dbReference type="InterPro" id="IPR005828">
    <property type="entry name" value="MFS_sugar_transport-like"/>
</dbReference>
<evidence type="ECO:0000313" key="11">
    <source>
        <dbReference type="Proteomes" id="UP001320768"/>
    </source>
</evidence>
<evidence type="ECO:0000313" key="10">
    <source>
        <dbReference type="EMBL" id="MCP8352655.1"/>
    </source>
</evidence>
<comment type="caution">
    <text evidence="10">The sequence shown here is derived from an EMBL/GenBank/DDBJ whole genome shotgun (WGS) entry which is preliminary data.</text>
</comment>
<organism evidence="10 11">
    <name type="scientific">Candidatus Synchoanobacter obligatus</name>
    <dbReference type="NCBI Taxonomy" id="2919597"/>
    <lineage>
        <taxon>Bacteria</taxon>
        <taxon>Pseudomonadati</taxon>
        <taxon>Pseudomonadota</taxon>
        <taxon>Gammaproteobacteria</taxon>
        <taxon>Candidatus Comchoanobacterales</taxon>
        <taxon>Candidatus Comchoanobacteraceae</taxon>
        <taxon>Candidatus Synchoanobacter</taxon>
    </lineage>
</organism>
<sequence>MQAILIGIIDSAVGWFNYAVYGQVSNKINQAFVSKVSKEIAFIQTFAIFASSILTHLIDGLLFDTLRKNLGTKQSLLYSSLSMFVASAMVVITPGYEMIGILTPILLPTRRLLLGLSIGTESGGGIIYAIEHVNTQRRGIVSITSFRKSFLCFLRWMAISICNSIYLRDFQYLYPLAI</sequence>
<gene>
    <name evidence="10" type="ORF">MKS91_05090</name>
</gene>
<dbReference type="SUPFAM" id="SSF103473">
    <property type="entry name" value="MFS general substrate transporter"/>
    <property type="match status" value="1"/>
</dbReference>
<dbReference type="InterPro" id="IPR005829">
    <property type="entry name" value="Sugar_transporter_CS"/>
</dbReference>
<name>A0ABT1L644_9GAMM</name>
<evidence type="ECO:0000256" key="4">
    <source>
        <dbReference type="ARBA" id="ARBA00022692"/>
    </source>
</evidence>
<keyword evidence="2" id="KW-0813">Transport</keyword>